<proteinExistence type="predicted"/>
<evidence type="ECO:0000313" key="1">
    <source>
        <dbReference type="EMBL" id="MBP2351260.1"/>
    </source>
</evidence>
<comment type="caution">
    <text evidence="1">The sequence shown here is derived from an EMBL/GenBank/DDBJ whole genome shotgun (WGS) entry which is preliminary data.</text>
</comment>
<keyword evidence="2" id="KW-1185">Reference proteome</keyword>
<dbReference type="RefSeq" id="WP_209694191.1">
    <property type="nucleotide sequence ID" value="NZ_BAAAVU010000026.1"/>
</dbReference>
<accession>A0ABS4UHY7</accession>
<gene>
    <name evidence="1" type="ORF">JOF29_002343</name>
</gene>
<sequence>MHLSEFNNAHHAAKRRIQREGVGAVALAEQSLRELLGQLESDEDRRVAANLIKRLPGYAVPPEPPSALMQEAVAVERAAHEAPGTAEERIAIMAEARRRIFEIADRAPADEAASIRGLTRVLEHIEENLRDPYWPFDGPRGTGGH</sequence>
<dbReference type="EMBL" id="JAGINT010000001">
    <property type="protein sequence ID" value="MBP2351260.1"/>
    <property type="molecule type" value="Genomic_DNA"/>
</dbReference>
<evidence type="ECO:0000313" key="2">
    <source>
        <dbReference type="Proteomes" id="UP000755585"/>
    </source>
</evidence>
<organism evidence="1 2">
    <name type="scientific">Kribbella aluminosa</name>
    <dbReference type="NCBI Taxonomy" id="416017"/>
    <lineage>
        <taxon>Bacteria</taxon>
        <taxon>Bacillati</taxon>
        <taxon>Actinomycetota</taxon>
        <taxon>Actinomycetes</taxon>
        <taxon>Propionibacteriales</taxon>
        <taxon>Kribbellaceae</taxon>
        <taxon>Kribbella</taxon>
    </lineage>
</organism>
<reference evidence="1 2" key="1">
    <citation type="submission" date="2021-03" db="EMBL/GenBank/DDBJ databases">
        <title>Sequencing the genomes of 1000 actinobacteria strains.</title>
        <authorList>
            <person name="Klenk H.-P."/>
        </authorList>
    </citation>
    <scope>NUCLEOTIDE SEQUENCE [LARGE SCALE GENOMIC DNA]</scope>
    <source>
        <strain evidence="1 2">DSM 18824</strain>
    </source>
</reference>
<protein>
    <submittedName>
        <fullName evidence="1">Uncharacterized protein</fullName>
    </submittedName>
</protein>
<dbReference type="Proteomes" id="UP000755585">
    <property type="component" value="Unassembled WGS sequence"/>
</dbReference>
<name>A0ABS4UHY7_9ACTN</name>